<gene>
    <name evidence="1" type="ORF">ASPWEDRAFT_180297</name>
</gene>
<dbReference type="OrthoDB" id="5401170at2759"/>
<dbReference type="Proteomes" id="UP000184383">
    <property type="component" value="Unassembled WGS sequence"/>
</dbReference>
<dbReference type="AlphaFoldDB" id="A0A1L9RVD3"/>
<accession>A0A1L9RVD3</accession>
<evidence type="ECO:0000313" key="2">
    <source>
        <dbReference type="Proteomes" id="UP000184383"/>
    </source>
</evidence>
<dbReference type="EMBL" id="KV878210">
    <property type="protein sequence ID" value="OJJ38818.1"/>
    <property type="molecule type" value="Genomic_DNA"/>
</dbReference>
<organism evidence="1 2">
    <name type="scientific">Aspergillus wentii DTO 134E9</name>
    <dbReference type="NCBI Taxonomy" id="1073089"/>
    <lineage>
        <taxon>Eukaryota</taxon>
        <taxon>Fungi</taxon>
        <taxon>Dikarya</taxon>
        <taxon>Ascomycota</taxon>
        <taxon>Pezizomycotina</taxon>
        <taxon>Eurotiomycetes</taxon>
        <taxon>Eurotiomycetidae</taxon>
        <taxon>Eurotiales</taxon>
        <taxon>Aspergillaceae</taxon>
        <taxon>Aspergillus</taxon>
        <taxon>Aspergillus subgen. Cremei</taxon>
    </lineage>
</organism>
<dbReference type="RefSeq" id="XP_040692494.1">
    <property type="nucleotide sequence ID" value="XM_040831838.1"/>
</dbReference>
<proteinExistence type="predicted"/>
<protein>
    <submittedName>
        <fullName evidence="1">Uncharacterized protein</fullName>
    </submittedName>
</protein>
<evidence type="ECO:0000313" key="1">
    <source>
        <dbReference type="EMBL" id="OJJ38818.1"/>
    </source>
</evidence>
<keyword evidence="2" id="KW-1185">Reference proteome</keyword>
<sequence>MAEKSFFTRSFIGRNIVFGSSRPSTWTLTEKLSEEVFQKDRISSQNSGIISVSHGTFHCRNVHDHSDTAMIKIIMQIPYAASELEYSQYRAQQASNEVPFLEQWEIDARKKLAINKCTSTHTLHNVKFETQGTNGSVPGGFIVYMRLEAVP</sequence>
<dbReference type="VEuPathDB" id="FungiDB:ASPWEDRAFT_180297"/>
<name>A0A1L9RVD3_ASPWE</name>
<reference evidence="2" key="1">
    <citation type="journal article" date="2017" name="Genome Biol.">
        <title>Comparative genomics reveals high biological diversity and specific adaptations in the industrially and medically important fungal genus Aspergillus.</title>
        <authorList>
            <person name="de Vries R.P."/>
            <person name="Riley R."/>
            <person name="Wiebenga A."/>
            <person name="Aguilar-Osorio G."/>
            <person name="Amillis S."/>
            <person name="Uchima C.A."/>
            <person name="Anderluh G."/>
            <person name="Asadollahi M."/>
            <person name="Askin M."/>
            <person name="Barry K."/>
            <person name="Battaglia E."/>
            <person name="Bayram O."/>
            <person name="Benocci T."/>
            <person name="Braus-Stromeyer S.A."/>
            <person name="Caldana C."/>
            <person name="Canovas D."/>
            <person name="Cerqueira G.C."/>
            <person name="Chen F."/>
            <person name="Chen W."/>
            <person name="Choi C."/>
            <person name="Clum A."/>
            <person name="Dos Santos R.A."/>
            <person name="Damasio A.R."/>
            <person name="Diallinas G."/>
            <person name="Emri T."/>
            <person name="Fekete E."/>
            <person name="Flipphi M."/>
            <person name="Freyberg S."/>
            <person name="Gallo A."/>
            <person name="Gournas C."/>
            <person name="Habgood R."/>
            <person name="Hainaut M."/>
            <person name="Harispe M.L."/>
            <person name="Henrissat B."/>
            <person name="Hilden K.S."/>
            <person name="Hope R."/>
            <person name="Hossain A."/>
            <person name="Karabika E."/>
            <person name="Karaffa L."/>
            <person name="Karanyi Z."/>
            <person name="Krasevec N."/>
            <person name="Kuo A."/>
            <person name="Kusch H."/>
            <person name="LaButti K."/>
            <person name="Lagendijk E.L."/>
            <person name="Lapidus A."/>
            <person name="Levasseur A."/>
            <person name="Lindquist E."/>
            <person name="Lipzen A."/>
            <person name="Logrieco A.F."/>
            <person name="MacCabe A."/>
            <person name="Maekelae M.R."/>
            <person name="Malavazi I."/>
            <person name="Melin P."/>
            <person name="Meyer V."/>
            <person name="Mielnichuk N."/>
            <person name="Miskei M."/>
            <person name="Molnar A.P."/>
            <person name="Mule G."/>
            <person name="Ngan C.Y."/>
            <person name="Orejas M."/>
            <person name="Orosz E."/>
            <person name="Ouedraogo J.P."/>
            <person name="Overkamp K.M."/>
            <person name="Park H.-S."/>
            <person name="Perrone G."/>
            <person name="Piumi F."/>
            <person name="Punt P.J."/>
            <person name="Ram A.F."/>
            <person name="Ramon A."/>
            <person name="Rauscher S."/>
            <person name="Record E."/>
            <person name="Riano-Pachon D.M."/>
            <person name="Robert V."/>
            <person name="Roehrig J."/>
            <person name="Ruller R."/>
            <person name="Salamov A."/>
            <person name="Salih N.S."/>
            <person name="Samson R.A."/>
            <person name="Sandor E."/>
            <person name="Sanguinetti M."/>
            <person name="Schuetze T."/>
            <person name="Sepcic K."/>
            <person name="Shelest E."/>
            <person name="Sherlock G."/>
            <person name="Sophianopoulou V."/>
            <person name="Squina F.M."/>
            <person name="Sun H."/>
            <person name="Susca A."/>
            <person name="Todd R.B."/>
            <person name="Tsang A."/>
            <person name="Unkles S.E."/>
            <person name="van de Wiele N."/>
            <person name="van Rossen-Uffink D."/>
            <person name="Oliveira J.V."/>
            <person name="Vesth T.C."/>
            <person name="Visser J."/>
            <person name="Yu J.-H."/>
            <person name="Zhou M."/>
            <person name="Andersen M.R."/>
            <person name="Archer D.B."/>
            <person name="Baker S.E."/>
            <person name="Benoit I."/>
            <person name="Brakhage A.A."/>
            <person name="Braus G.H."/>
            <person name="Fischer R."/>
            <person name="Frisvad J.C."/>
            <person name="Goldman G.H."/>
            <person name="Houbraken J."/>
            <person name="Oakley B."/>
            <person name="Pocsi I."/>
            <person name="Scazzocchio C."/>
            <person name="Seiboth B."/>
            <person name="vanKuyk P.A."/>
            <person name="Wortman J."/>
            <person name="Dyer P.S."/>
            <person name="Grigoriev I.V."/>
        </authorList>
    </citation>
    <scope>NUCLEOTIDE SEQUENCE [LARGE SCALE GENOMIC DNA]</scope>
    <source>
        <strain evidence="2">DTO 134E9</strain>
    </source>
</reference>
<dbReference type="GeneID" id="63747686"/>